<keyword evidence="3" id="KW-1185">Reference proteome</keyword>
<comment type="caution">
    <text evidence="2">The sequence shown here is derived from an EMBL/GenBank/DDBJ whole genome shotgun (WGS) entry which is preliminary data.</text>
</comment>
<name>A0A3D8IGK3_9HELI</name>
<gene>
    <name evidence="2" type="ORF">CQA43_02375</name>
</gene>
<evidence type="ECO:0000313" key="3">
    <source>
        <dbReference type="Proteomes" id="UP000256650"/>
    </source>
</evidence>
<evidence type="ECO:0000256" key="1">
    <source>
        <dbReference type="SAM" id="Phobius"/>
    </source>
</evidence>
<dbReference type="OrthoDB" id="5328612at2"/>
<evidence type="ECO:0000313" key="2">
    <source>
        <dbReference type="EMBL" id="RDU63691.1"/>
    </source>
</evidence>
<accession>A0A3D8IGK3</accession>
<feature type="transmembrane region" description="Helical" evidence="1">
    <location>
        <begin position="107"/>
        <end position="131"/>
    </location>
</feature>
<feature type="transmembrane region" description="Helical" evidence="1">
    <location>
        <begin position="78"/>
        <end position="95"/>
    </location>
</feature>
<feature type="transmembrane region" description="Helical" evidence="1">
    <location>
        <begin position="137"/>
        <end position="159"/>
    </location>
</feature>
<sequence length="160" mass="19296">MQTFSTMRRNSTDKKNLKIFFLIFILVIYLSLTDIFYFLPPLFGVMYVITQEKYKEHSFGFFYFLVPFFLYFEASKGLPFFSVILFIAMSFEILLPKFRKFFGYSKVFIPLFITYAYLGYFAFLKIFGYFLDIDMPQISWLVGLYIACEIVLIWFIMWIL</sequence>
<dbReference type="AlphaFoldDB" id="A0A3D8IGK3"/>
<organism evidence="2 3">
    <name type="scientific">Helicobacter ganmani</name>
    <dbReference type="NCBI Taxonomy" id="60246"/>
    <lineage>
        <taxon>Bacteria</taxon>
        <taxon>Pseudomonadati</taxon>
        <taxon>Campylobacterota</taxon>
        <taxon>Epsilonproteobacteria</taxon>
        <taxon>Campylobacterales</taxon>
        <taxon>Helicobacteraceae</taxon>
        <taxon>Helicobacter</taxon>
    </lineage>
</organism>
<dbReference type="EMBL" id="NXLS01000002">
    <property type="protein sequence ID" value="RDU63691.1"/>
    <property type="molecule type" value="Genomic_DNA"/>
</dbReference>
<proteinExistence type="predicted"/>
<protein>
    <submittedName>
        <fullName evidence="2">Uncharacterized protein</fullName>
    </submittedName>
</protein>
<feature type="transmembrane region" description="Helical" evidence="1">
    <location>
        <begin position="56"/>
        <end position="72"/>
    </location>
</feature>
<dbReference type="Proteomes" id="UP000256650">
    <property type="component" value="Unassembled WGS sequence"/>
</dbReference>
<keyword evidence="1" id="KW-1133">Transmembrane helix</keyword>
<keyword evidence="1" id="KW-0472">Membrane</keyword>
<feature type="transmembrane region" description="Helical" evidence="1">
    <location>
        <begin position="20"/>
        <end position="49"/>
    </location>
</feature>
<reference evidence="2 3" key="1">
    <citation type="submission" date="2018-04" db="EMBL/GenBank/DDBJ databases">
        <title>Novel Campyloabacter and Helicobacter Species and Strains.</title>
        <authorList>
            <person name="Mannion A.J."/>
            <person name="Shen Z."/>
            <person name="Fox J.G."/>
        </authorList>
    </citation>
    <scope>NUCLEOTIDE SEQUENCE [LARGE SCALE GENOMIC DNA]</scope>
    <source>
        <strain evidence="2 3">MIT 99-5101</strain>
    </source>
</reference>
<keyword evidence="1" id="KW-0812">Transmembrane</keyword>